<protein>
    <recommendedName>
        <fullName evidence="3">SMI1/KNR4 family protein</fullName>
    </recommendedName>
</protein>
<accession>A0ABT9RK20</accession>
<organism evidence="1 2">
    <name type="scientific">Streptosporangium brasiliense</name>
    <dbReference type="NCBI Taxonomy" id="47480"/>
    <lineage>
        <taxon>Bacteria</taxon>
        <taxon>Bacillati</taxon>
        <taxon>Actinomycetota</taxon>
        <taxon>Actinomycetes</taxon>
        <taxon>Streptosporangiales</taxon>
        <taxon>Streptosporangiaceae</taxon>
        <taxon>Streptosporangium</taxon>
    </lineage>
</organism>
<dbReference type="RefSeq" id="WP_306873792.1">
    <property type="nucleotide sequence ID" value="NZ_JAUSRB010000002.1"/>
</dbReference>
<sequence length="162" mass="18117">MTETPATGYDGLSSRSVPEAELREFLLDCFGIAEHELFIGHRDRVAEDLRDVPPEVVFAAFCTYQQVTGHFAMDFDVGIEGRLADRVGRREFAERFAARFGAYVLYGEAEPPGLWTVILADGSRLRVAMEEREDDRSVLQAATAPVPGLPGVRVDESLWRIR</sequence>
<keyword evidence="2" id="KW-1185">Reference proteome</keyword>
<dbReference type="EMBL" id="JAUSRB010000002">
    <property type="protein sequence ID" value="MDP9869641.1"/>
    <property type="molecule type" value="Genomic_DNA"/>
</dbReference>
<dbReference type="Proteomes" id="UP001230426">
    <property type="component" value="Unassembled WGS sequence"/>
</dbReference>
<comment type="caution">
    <text evidence="1">The sequence shown here is derived from an EMBL/GenBank/DDBJ whole genome shotgun (WGS) entry which is preliminary data.</text>
</comment>
<evidence type="ECO:0000313" key="2">
    <source>
        <dbReference type="Proteomes" id="UP001230426"/>
    </source>
</evidence>
<evidence type="ECO:0008006" key="3">
    <source>
        <dbReference type="Google" id="ProtNLM"/>
    </source>
</evidence>
<evidence type="ECO:0000313" key="1">
    <source>
        <dbReference type="EMBL" id="MDP9869641.1"/>
    </source>
</evidence>
<gene>
    <name evidence="1" type="ORF">J2S55_008907</name>
</gene>
<proteinExistence type="predicted"/>
<name>A0ABT9RK20_9ACTN</name>
<reference evidence="1 2" key="1">
    <citation type="submission" date="2023-07" db="EMBL/GenBank/DDBJ databases">
        <title>Sequencing the genomes of 1000 actinobacteria strains.</title>
        <authorList>
            <person name="Klenk H.-P."/>
        </authorList>
    </citation>
    <scope>NUCLEOTIDE SEQUENCE [LARGE SCALE GENOMIC DNA]</scope>
    <source>
        <strain evidence="1 2">DSM 44109</strain>
    </source>
</reference>